<keyword evidence="2 5" id="KW-0479">Metal-binding</keyword>
<dbReference type="SUPFAM" id="SSF50129">
    <property type="entry name" value="GroES-like"/>
    <property type="match status" value="1"/>
</dbReference>
<dbReference type="SMART" id="SM00829">
    <property type="entry name" value="PKS_ER"/>
    <property type="match status" value="1"/>
</dbReference>
<dbReference type="AlphaFoldDB" id="A0A7D8YX39"/>
<organism evidence="7 8">
    <name type="scientific">Vanrija humicola</name>
    <name type="common">Yeast</name>
    <name type="synonym">Cryptococcus humicola</name>
    <dbReference type="NCBI Taxonomy" id="5417"/>
    <lineage>
        <taxon>Eukaryota</taxon>
        <taxon>Fungi</taxon>
        <taxon>Dikarya</taxon>
        <taxon>Basidiomycota</taxon>
        <taxon>Agaricomycotina</taxon>
        <taxon>Tremellomycetes</taxon>
        <taxon>Trichosporonales</taxon>
        <taxon>Trichosporonaceae</taxon>
        <taxon>Vanrija</taxon>
    </lineage>
</organism>
<feature type="domain" description="Enoyl reductase (ER)" evidence="6">
    <location>
        <begin position="18"/>
        <end position="353"/>
    </location>
</feature>
<evidence type="ECO:0000256" key="5">
    <source>
        <dbReference type="RuleBase" id="RU361277"/>
    </source>
</evidence>
<comment type="caution">
    <text evidence="7">The sequence shown here is derived from an EMBL/GenBank/DDBJ whole genome shotgun (WGS) entry which is preliminary data.</text>
</comment>
<keyword evidence="4" id="KW-0560">Oxidoreductase</keyword>
<sequence length="362" mass="38359">MSDITFKGWAGSKVENPTTHLTLKEFTPKHFDATDVDVAVRYCGICYTDIGSYEGELGGIVEDRVCGHEVVGEVRRVGDDVKDLHVGDIVGIGAQTDSCGECEWCKSDQENLCSTKALTFGGQYIKGPSKGHPIAGGFANYWRGPAHFAVKVPDSLDPASSAPLLCGGVTVFSPLKKYGAGPGKRVGVIGLGGLGHMAVLIAKAMGSEVTVLSRGAAKKDDALALGATEYIGTGSDLAADFKGHTDSLDIIICTINPASLPIDQYISLLRPRGTIVLVGIVPAPLQVPTFPLIFKQLAVAGSVIGSPAEIRELFELIAKHPNAAPWVNKYRFEDMNKAMEDFGAGKAKYRLVVVNEENGGKL</sequence>
<evidence type="ECO:0000313" key="8">
    <source>
        <dbReference type="Proteomes" id="UP000473826"/>
    </source>
</evidence>
<keyword evidence="3 5" id="KW-0862">Zinc</keyword>
<dbReference type="InterPro" id="IPR013154">
    <property type="entry name" value="ADH-like_N"/>
</dbReference>
<protein>
    <recommendedName>
        <fullName evidence="6">Enoyl reductase (ER) domain-containing protein</fullName>
    </recommendedName>
</protein>
<evidence type="ECO:0000259" key="6">
    <source>
        <dbReference type="SMART" id="SM00829"/>
    </source>
</evidence>
<dbReference type="GO" id="GO:0008270">
    <property type="term" value="F:zinc ion binding"/>
    <property type="evidence" value="ECO:0007669"/>
    <property type="project" value="InterPro"/>
</dbReference>
<comment type="cofactor">
    <cofactor evidence="1 5">
        <name>Zn(2+)</name>
        <dbReference type="ChEBI" id="CHEBI:29105"/>
    </cofactor>
</comment>
<dbReference type="PROSITE" id="PS00059">
    <property type="entry name" value="ADH_ZINC"/>
    <property type="match status" value="1"/>
</dbReference>
<dbReference type="InterPro" id="IPR020843">
    <property type="entry name" value="ER"/>
</dbReference>
<reference evidence="7 8" key="1">
    <citation type="journal article" date="2019" name="PLoS Genet.">
        <title>Convergent evolution of linked mating-type loci in basidiomycete fungi.</title>
        <authorList>
            <person name="Sun S."/>
            <person name="Coelho M.A."/>
            <person name="Heitman J."/>
            <person name="Nowrousian M."/>
        </authorList>
    </citation>
    <scope>NUCLEOTIDE SEQUENCE [LARGE SCALE GENOMIC DNA]</scope>
    <source>
        <strain evidence="7 8">CBS 4282</strain>
    </source>
</reference>
<evidence type="ECO:0000313" key="7">
    <source>
        <dbReference type="EMBL" id="TXT06182.1"/>
    </source>
</evidence>
<evidence type="ECO:0000256" key="1">
    <source>
        <dbReference type="ARBA" id="ARBA00001947"/>
    </source>
</evidence>
<dbReference type="CDD" id="cd05283">
    <property type="entry name" value="CAD1"/>
    <property type="match status" value="1"/>
</dbReference>
<evidence type="ECO:0000256" key="4">
    <source>
        <dbReference type="ARBA" id="ARBA00023002"/>
    </source>
</evidence>
<dbReference type="InterPro" id="IPR013149">
    <property type="entry name" value="ADH-like_C"/>
</dbReference>
<dbReference type="Gene3D" id="3.90.180.10">
    <property type="entry name" value="Medium-chain alcohol dehydrogenases, catalytic domain"/>
    <property type="match status" value="1"/>
</dbReference>
<gene>
    <name evidence="7" type="ORF">VHUM_03655</name>
</gene>
<accession>A0A7D8YX39</accession>
<dbReference type="PANTHER" id="PTHR42683">
    <property type="entry name" value="ALDEHYDE REDUCTASE"/>
    <property type="match status" value="1"/>
</dbReference>
<dbReference type="Pfam" id="PF08240">
    <property type="entry name" value="ADH_N"/>
    <property type="match status" value="1"/>
</dbReference>
<evidence type="ECO:0000256" key="2">
    <source>
        <dbReference type="ARBA" id="ARBA00022723"/>
    </source>
</evidence>
<dbReference type="FunFam" id="3.40.50.720:FF:000022">
    <property type="entry name" value="Cinnamyl alcohol dehydrogenase"/>
    <property type="match status" value="1"/>
</dbReference>
<dbReference type="EMBL" id="QKWK01000010">
    <property type="protein sequence ID" value="TXT06182.1"/>
    <property type="molecule type" value="Genomic_DNA"/>
</dbReference>
<dbReference type="Pfam" id="PF00107">
    <property type="entry name" value="ADH_zinc_N"/>
    <property type="match status" value="1"/>
</dbReference>
<dbReference type="InterPro" id="IPR002328">
    <property type="entry name" value="ADH_Zn_CS"/>
</dbReference>
<dbReference type="InterPro" id="IPR011032">
    <property type="entry name" value="GroES-like_sf"/>
</dbReference>
<dbReference type="GO" id="GO:0016616">
    <property type="term" value="F:oxidoreductase activity, acting on the CH-OH group of donors, NAD or NADP as acceptor"/>
    <property type="evidence" value="ECO:0007669"/>
    <property type="project" value="InterPro"/>
</dbReference>
<keyword evidence="8" id="KW-1185">Reference proteome</keyword>
<dbReference type="Gene3D" id="3.40.50.720">
    <property type="entry name" value="NAD(P)-binding Rossmann-like Domain"/>
    <property type="match status" value="1"/>
</dbReference>
<dbReference type="InterPro" id="IPR036291">
    <property type="entry name" value="NAD(P)-bd_dom_sf"/>
</dbReference>
<dbReference type="OrthoDB" id="1879366at2759"/>
<dbReference type="Proteomes" id="UP000473826">
    <property type="component" value="Unassembled WGS sequence"/>
</dbReference>
<name>A0A7D8YX39_VANHU</name>
<comment type="similarity">
    <text evidence="5">Belongs to the zinc-containing alcohol dehydrogenase family.</text>
</comment>
<evidence type="ECO:0000256" key="3">
    <source>
        <dbReference type="ARBA" id="ARBA00022833"/>
    </source>
</evidence>
<dbReference type="InterPro" id="IPR047109">
    <property type="entry name" value="CAD-like"/>
</dbReference>
<dbReference type="SUPFAM" id="SSF51735">
    <property type="entry name" value="NAD(P)-binding Rossmann-fold domains"/>
    <property type="match status" value="1"/>
</dbReference>
<proteinExistence type="inferred from homology"/>